<evidence type="ECO:0000313" key="2">
    <source>
        <dbReference type="EMBL" id="KKQ36154.1"/>
    </source>
</evidence>
<evidence type="ECO:0000313" key="3">
    <source>
        <dbReference type="Proteomes" id="UP000034852"/>
    </source>
</evidence>
<gene>
    <name evidence="2" type="ORF">US52_C0007G0009</name>
</gene>
<dbReference type="Proteomes" id="UP000034852">
    <property type="component" value="Unassembled WGS sequence"/>
</dbReference>
<protein>
    <recommendedName>
        <fullName evidence="1">DUF83 domain-containing protein</fullName>
    </recommendedName>
</protein>
<accession>A0A0G0JHB9</accession>
<dbReference type="NCBIfam" id="TIGR04328">
    <property type="entry name" value="cas4_PREFRAN"/>
    <property type="match status" value="1"/>
</dbReference>
<dbReference type="InterPro" id="IPR022765">
    <property type="entry name" value="Dna2/Cas4_DUF83"/>
</dbReference>
<comment type="caution">
    <text evidence="2">The sequence shown here is derived from an EMBL/GenBank/DDBJ whole genome shotgun (WGS) entry which is preliminary data.</text>
</comment>
<dbReference type="Pfam" id="PF01930">
    <property type="entry name" value="Cas_Cas4"/>
    <property type="match status" value="1"/>
</dbReference>
<dbReference type="Gene3D" id="3.90.320.10">
    <property type="match status" value="1"/>
</dbReference>
<evidence type="ECO:0000259" key="1">
    <source>
        <dbReference type="Pfam" id="PF01930"/>
    </source>
</evidence>
<reference evidence="2 3" key="1">
    <citation type="journal article" date="2015" name="Nature">
        <title>rRNA introns, odd ribosomes, and small enigmatic genomes across a large radiation of phyla.</title>
        <authorList>
            <person name="Brown C.T."/>
            <person name="Hug L.A."/>
            <person name="Thomas B.C."/>
            <person name="Sharon I."/>
            <person name="Castelle C.J."/>
            <person name="Singh A."/>
            <person name="Wilkins M.J."/>
            <person name="Williams K.H."/>
            <person name="Banfield J.F."/>
        </authorList>
    </citation>
    <scope>NUCLEOTIDE SEQUENCE [LARGE SCALE GENOMIC DNA]</scope>
</reference>
<dbReference type="EMBL" id="LBTH01000007">
    <property type="protein sequence ID" value="KKQ36154.1"/>
    <property type="molecule type" value="Genomic_DNA"/>
</dbReference>
<dbReference type="AlphaFoldDB" id="A0A0G0JHB9"/>
<organism evidence="2 3">
    <name type="scientific">candidate division WS6 bacterium GW2011_GWA2_37_6</name>
    <dbReference type="NCBI Taxonomy" id="1619087"/>
    <lineage>
        <taxon>Bacteria</taxon>
        <taxon>Candidatus Dojkabacteria</taxon>
    </lineage>
</organism>
<dbReference type="InterPro" id="IPR027616">
    <property type="entry name" value="Cas4_PREFRAN"/>
</dbReference>
<dbReference type="PATRIC" id="fig|1619087.5.peg.111"/>
<feature type="domain" description="DUF83" evidence="1">
    <location>
        <begin position="7"/>
        <end position="179"/>
    </location>
</feature>
<sequence>MDQSIQISKLNDFIFCPYSLYLHSIYDSFKKDTYQVVAQTRGTIKHKNVDTKKYTTSKNILQGTPIYCKKYNLIGKIDLFDKNANKLIERKYKVKVVYDGYKYQLYAQMFCLQEMGYKVKKLVIHSVSDNKRYNIPLPDEEDISKFEELISQVRIFDPFVKIDFISEKKCKKCIYYPLCDISPC</sequence>
<name>A0A0G0JHB9_9BACT</name>
<dbReference type="InterPro" id="IPR011604">
    <property type="entry name" value="PDDEXK-like_dom_sf"/>
</dbReference>
<proteinExistence type="predicted"/>